<reference evidence="1 2" key="1">
    <citation type="journal article" date="2020" name="G3 (Bethesda)">
        <title>Whole Genome Sequencing and Comparative Genomics of Two Nematicidal Bacillus Strains Reveals a Wide Range of Possible Virulence Factors.</title>
        <authorList>
            <person name="Susic N."/>
            <person name="Janezic S."/>
            <person name="Rupnik M."/>
            <person name="Geric Stare B."/>
        </authorList>
    </citation>
    <scope>NUCLEOTIDE SEQUENCE [LARGE SCALE GENOMIC DNA]</scope>
    <source>
        <strain evidence="1 2">I-1582</strain>
    </source>
</reference>
<evidence type="ECO:0000313" key="1">
    <source>
        <dbReference type="EMBL" id="KAF0821952.1"/>
    </source>
</evidence>
<accession>A0A800MT67</accession>
<dbReference type="EMBL" id="VDEM01000074">
    <property type="protein sequence ID" value="KAF0821952.1"/>
    <property type="molecule type" value="Genomic_DNA"/>
</dbReference>
<dbReference type="Proteomes" id="UP000465778">
    <property type="component" value="Unassembled WGS sequence"/>
</dbReference>
<protein>
    <submittedName>
        <fullName evidence="1">Uncharacterized protein</fullName>
    </submittedName>
</protein>
<gene>
    <name evidence="1" type="ORF">KIS1582_4266</name>
</gene>
<sequence length="44" mass="4974">MAGCPENFERGHMPCFKLKGPAAFWMVPVPGYIEIFALKTIDFL</sequence>
<evidence type="ECO:0000313" key="2">
    <source>
        <dbReference type="Proteomes" id="UP000465778"/>
    </source>
</evidence>
<dbReference type="AlphaFoldDB" id="A0A800MT67"/>
<proteinExistence type="predicted"/>
<name>A0A800MT67_CYTFI</name>
<organism evidence="1 2">
    <name type="scientific">Cytobacillus firmus</name>
    <name type="common">Bacillus firmus</name>
    <dbReference type="NCBI Taxonomy" id="1399"/>
    <lineage>
        <taxon>Bacteria</taxon>
        <taxon>Bacillati</taxon>
        <taxon>Bacillota</taxon>
        <taxon>Bacilli</taxon>
        <taxon>Bacillales</taxon>
        <taxon>Bacillaceae</taxon>
        <taxon>Cytobacillus</taxon>
    </lineage>
</organism>
<comment type="caution">
    <text evidence="1">The sequence shown here is derived from an EMBL/GenBank/DDBJ whole genome shotgun (WGS) entry which is preliminary data.</text>
</comment>